<evidence type="ECO:0000313" key="1">
    <source>
        <dbReference type="EMBL" id="KAK1138681.1"/>
    </source>
</evidence>
<protein>
    <submittedName>
        <fullName evidence="1">Uncharacterized protein</fullName>
    </submittedName>
</protein>
<dbReference type="Proteomes" id="UP001177260">
    <property type="component" value="Unassembled WGS sequence"/>
</dbReference>
<organism evidence="1 2">
    <name type="scientific">Aspergillus melleus</name>
    <dbReference type="NCBI Taxonomy" id="138277"/>
    <lineage>
        <taxon>Eukaryota</taxon>
        <taxon>Fungi</taxon>
        <taxon>Dikarya</taxon>
        <taxon>Ascomycota</taxon>
        <taxon>Pezizomycotina</taxon>
        <taxon>Eurotiomycetes</taxon>
        <taxon>Eurotiomycetidae</taxon>
        <taxon>Eurotiales</taxon>
        <taxon>Aspergillaceae</taxon>
        <taxon>Aspergillus</taxon>
        <taxon>Aspergillus subgen. Circumdati</taxon>
    </lineage>
</organism>
<reference evidence="1 2" key="1">
    <citation type="journal article" date="2023" name="ACS Omega">
        <title>Identification of the Neoaspergillic Acid Biosynthesis Gene Cluster by Establishing an In Vitro CRISPR-Ribonucleoprotein Genetic System in Aspergillus melleus.</title>
        <authorList>
            <person name="Yuan B."/>
            <person name="Grau M.F."/>
            <person name="Murata R.M."/>
            <person name="Torok T."/>
            <person name="Venkateswaran K."/>
            <person name="Stajich J.E."/>
            <person name="Wang C.C.C."/>
        </authorList>
    </citation>
    <scope>NUCLEOTIDE SEQUENCE [LARGE SCALE GENOMIC DNA]</scope>
    <source>
        <strain evidence="1 2">IMV 1140</strain>
    </source>
</reference>
<proteinExistence type="predicted"/>
<dbReference type="EMBL" id="JAOPJF010000134">
    <property type="protein sequence ID" value="KAK1138681.1"/>
    <property type="molecule type" value="Genomic_DNA"/>
</dbReference>
<accession>A0ACC3AME1</accession>
<keyword evidence="2" id="KW-1185">Reference proteome</keyword>
<evidence type="ECO:0000313" key="2">
    <source>
        <dbReference type="Proteomes" id="UP001177260"/>
    </source>
</evidence>
<name>A0ACC3AME1_9EURO</name>
<gene>
    <name evidence="1" type="ORF">N8T08_002072</name>
</gene>
<sequence>MEKTNLGVSPESGSDEMKTKNSDKSTHLEDVPRSALQEAWHCESPNNPRNWAQWKKDMQILMVAFHSMVATMAAGIILAYDTMADEYNMTVPEASYLTSIQV</sequence>
<comment type="caution">
    <text evidence="1">The sequence shown here is derived from an EMBL/GenBank/DDBJ whole genome shotgun (WGS) entry which is preliminary data.</text>
</comment>